<comment type="similarity">
    <text evidence="1">Belongs to the eIF-5A family.</text>
</comment>
<dbReference type="PIRSF" id="PIRSF003025">
    <property type="entry name" value="eIF5A"/>
    <property type="match status" value="1"/>
</dbReference>
<accession>A0A1E3K8S1</accession>
<protein>
    <recommendedName>
        <fullName evidence="1">Eukaryotic translation initiation factor 5A</fullName>
        <shortName evidence="1">eIF-5A</shortName>
    </recommendedName>
</protein>
<dbReference type="GO" id="GO:0045905">
    <property type="term" value="P:positive regulation of translational termination"/>
    <property type="evidence" value="ECO:0007669"/>
    <property type="project" value="UniProtKB-UniRule"/>
</dbReference>
<keyword evidence="1" id="KW-0648">Protein biosynthesis</keyword>
<comment type="PTM">
    <text evidence="1">eIF-5A seems to be the only eukaryotic protein to have a hypusine residue which is a post-translational modification of a lysine by the addition of a butylamino group.</text>
</comment>
<dbReference type="InterPro" id="IPR008991">
    <property type="entry name" value="Translation_prot_SH3-like_sf"/>
</dbReference>
<dbReference type="NCBIfam" id="TIGR00037">
    <property type="entry name" value="eIF_5A"/>
    <property type="match status" value="1"/>
</dbReference>
<evidence type="ECO:0000256" key="1">
    <source>
        <dbReference type="RuleBase" id="RU362005"/>
    </source>
</evidence>
<evidence type="ECO:0000259" key="2">
    <source>
        <dbReference type="SMART" id="SM01376"/>
    </source>
</evidence>
<gene>
    <name evidence="3" type="ORF">I350_03099</name>
</gene>
<dbReference type="Pfam" id="PF21485">
    <property type="entry name" value="IF5A-like_N"/>
    <property type="match status" value="1"/>
</dbReference>
<name>A0A1E3K8S1_9TREE</name>
<evidence type="ECO:0000313" key="4">
    <source>
        <dbReference type="Proteomes" id="UP000095149"/>
    </source>
</evidence>
<dbReference type="GO" id="GO:0003723">
    <property type="term" value="F:RNA binding"/>
    <property type="evidence" value="ECO:0007669"/>
    <property type="project" value="InterPro"/>
</dbReference>
<dbReference type="Gene3D" id="2.40.50.140">
    <property type="entry name" value="Nucleic acid-binding proteins"/>
    <property type="match status" value="1"/>
</dbReference>
<dbReference type="Proteomes" id="UP000095149">
    <property type="component" value="Unassembled WGS sequence"/>
</dbReference>
<dbReference type="SUPFAM" id="SSF50249">
    <property type="entry name" value="Nucleic acid-binding proteins"/>
    <property type="match status" value="1"/>
</dbReference>
<proteinExistence type="inferred from homology"/>
<dbReference type="InterPro" id="IPR048670">
    <property type="entry name" value="IF5A-like_N"/>
</dbReference>
<dbReference type="PANTHER" id="PTHR11673">
    <property type="entry name" value="TRANSLATION INITIATION FACTOR 5A FAMILY MEMBER"/>
    <property type="match status" value="1"/>
</dbReference>
<dbReference type="SUPFAM" id="SSF50104">
    <property type="entry name" value="Translation proteins SH3-like domain"/>
    <property type="match status" value="1"/>
</dbReference>
<comment type="caution">
    <text evidence="3">The sequence shown here is derived from an EMBL/GenBank/DDBJ whole genome shotgun (WGS) entry which is preliminary data.</text>
</comment>
<comment type="function">
    <text evidence="1">Translation factor that promotes translation elongation and termination, particularly upon ribosome stalling at specific amino acid sequence contexts. Binds between the exit (E) and peptidyl (P) site of the ribosome and promotes rescue of stalled ribosome: specifically required for efficient translation of polyproline-containing peptides as well as other motifs that stall the ribosome. Acts as ribosome quality control (RQC) cofactor by joining the RQC complex to facilitate peptidyl transfer during CAT tailing step.</text>
</comment>
<evidence type="ECO:0000313" key="3">
    <source>
        <dbReference type="EMBL" id="ODO09499.1"/>
    </source>
</evidence>
<dbReference type="InterPro" id="IPR020189">
    <property type="entry name" value="IF5A_C"/>
</dbReference>
<keyword evidence="1" id="KW-0385">Hypusine</keyword>
<keyword evidence="3" id="KW-0251">Elongation factor</keyword>
<dbReference type="InterPro" id="IPR014722">
    <property type="entry name" value="Rib_uL2_dom2"/>
</dbReference>
<dbReference type="AlphaFoldDB" id="A0A1E3K8S1"/>
<dbReference type="SMART" id="SM01376">
    <property type="entry name" value="eIF-5a"/>
    <property type="match status" value="1"/>
</dbReference>
<dbReference type="GO" id="GO:0043022">
    <property type="term" value="F:ribosome binding"/>
    <property type="evidence" value="ECO:0007669"/>
    <property type="project" value="UniProtKB-UniRule"/>
</dbReference>
<organism evidence="3 4">
    <name type="scientific">Cryptococcus amylolentus CBS 6273</name>
    <dbReference type="NCBI Taxonomy" id="1296118"/>
    <lineage>
        <taxon>Eukaryota</taxon>
        <taxon>Fungi</taxon>
        <taxon>Dikarya</taxon>
        <taxon>Basidiomycota</taxon>
        <taxon>Agaricomycotina</taxon>
        <taxon>Tremellomycetes</taxon>
        <taxon>Tremellales</taxon>
        <taxon>Cryptococcaceae</taxon>
        <taxon>Cryptococcus</taxon>
    </lineage>
</organism>
<dbReference type="Pfam" id="PF01287">
    <property type="entry name" value="eIF-5a"/>
    <property type="match status" value="1"/>
</dbReference>
<feature type="domain" description="Translation initiation factor 5A C-terminal" evidence="2">
    <location>
        <begin position="85"/>
        <end position="152"/>
    </location>
</feature>
<reference evidence="3 4" key="1">
    <citation type="submission" date="2016-06" db="EMBL/GenBank/DDBJ databases">
        <title>Evolution of pathogenesis and genome organization in the Tremellales.</title>
        <authorList>
            <person name="Cuomo C."/>
            <person name="Litvintseva A."/>
            <person name="Heitman J."/>
            <person name="Chen Y."/>
            <person name="Sun S."/>
            <person name="Springer D."/>
            <person name="Dromer F."/>
            <person name="Young S."/>
            <person name="Zeng Q."/>
            <person name="Chapman S."/>
            <person name="Gujja S."/>
            <person name="Saif S."/>
            <person name="Birren B."/>
        </authorList>
    </citation>
    <scope>NUCLEOTIDE SEQUENCE [LARGE SCALE GENOMIC DNA]</scope>
    <source>
        <strain evidence="3 4">CBS 6273</strain>
    </source>
</reference>
<dbReference type="Gene3D" id="2.30.30.30">
    <property type="match status" value="1"/>
</dbReference>
<dbReference type="GO" id="GO:0003746">
    <property type="term" value="F:translation elongation factor activity"/>
    <property type="evidence" value="ECO:0007669"/>
    <property type="project" value="UniProtKB-UniRule"/>
</dbReference>
<dbReference type="InterPro" id="IPR001884">
    <property type="entry name" value="IF5A-like"/>
</dbReference>
<dbReference type="GO" id="GO:0045901">
    <property type="term" value="P:positive regulation of translational elongation"/>
    <property type="evidence" value="ECO:0007669"/>
    <property type="project" value="UniProtKB-UniRule"/>
</dbReference>
<dbReference type="EMBL" id="MEKH01000004">
    <property type="protein sequence ID" value="ODO09499.1"/>
    <property type="molecule type" value="Genomic_DNA"/>
</dbReference>
<sequence>MDEIQEQDFESAQSTADGTLLMQCSALQQGDYVAIQGRPCKIIEVSTSQPDENGETEVHLVAIDIFTGKTLEATSLSNETMESPFVTRQDYQILDTDSDDGYLILRDSKGGDRQDIRIPAGDLGQQIIEKEGKDLIVTVLVAMGMSNLPDLMIVSLTELVGEEQVMSYREGKV</sequence>
<dbReference type="InterPro" id="IPR012340">
    <property type="entry name" value="NA-bd_OB-fold"/>
</dbReference>